<comment type="cofactor">
    <cofactor evidence="1">
        <name>Zn(2+)</name>
        <dbReference type="ChEBI" id="CHEBI:29105"/>
    </cofactor>
</comment>
<comment type="caution">
    <text evidence="7">The sequence shown here is derived from an EMBL/GenBank/DDBJ whole genome shotgun (WGS) entry which is preliminary data.</text>
</comment>
<gene>
    <name evidence="7" type="ORF">JF625_05675</name>
</gene>
<evidence type="ECO:0000313" key="8">
    <source>
        <dbReference type="Proteomes" id="UP000700706"/>
    </source>
</evidence>
<dbReference type="GO" id="GO:0004407">
    <property type="term" value="F:histone deacetylase activity"/>
    <property type="evidence" value="ECO:0007669"/>
    <property type="project" value="TreeGrafter"/>
</dbReference>
<dbReference type="InterPro" id="IPR023696">
    <property type="entry name" value="Ureohydrolase_dom_sf"/>
</dbReference>
<evidence type="ECO:0000256" key="4">
    <source>
        <dbReference type="ARBA" id="ARBA00022801"/>
    </source>
</evidence>
<dbReference type="GO" id="GO:0016787">
    <property type="term" value="F:hydrolase activity"/>
    <property type="evidence" value="ECO:0007669"/>
    <property type="project" value="UniProtKB-KW"/>
</dbReference>
<dbReference type="PANTHER" id="PTHR10625">
    <property type="entry name" value="HISTONE DEACETYLASE HDAC1-RELATED"/>
    <property type="match status" value="1"/>
</dbReference>
<proteinExistence type="inferred from homology"/>
<dbReference type="PANTHER" id="PTHR10625:SF17">
    <property type="entry name" value="HISTONE DEACETYLASE 8"/>
    <property type="match status" value="1"/>
</dbReference>
<dbReference type="GO" id="GO:0046872">
    <property type="term" value="F:metal ion binding"/>
    <property type="evidence" value="ECO:0007669"/>
    <property type="project" value="UniProtKB-KW"/>
</dbReference>
<reference evidence="7" key="1">
    <citation type="submission" date="2020-06" db="EMBL/GenBank/DDBJ databases">
        <title>Stable isotope informed genome-resolved metagenomics uncovers potential trophic interactions in rhizosphere soil.</title>
        <authorList>
            <person name="Starr E.P."/>
            <person name="Shi S."/>
            <person name="Blazewicz S.J."/>
            <person name="Koch B.J."/>
            <person name="Probst A.J."/>
            <person name="Hungate B.A."/>
            <person name="Pett-Ridge J."/>
            <person name="Firestone M.K."/>
            <person name="Banfield J.F."/>
        </authorList>
    </citation>
    <scope>NUCLEOTIDE SEQUENCE</scope>
    <source>
        <strain evidence="7">YM_69_17</strain>
    </source>
</reference>
<feature type="domain" description="Histone deacetylase" evidence="6">
    <location>
        <begin position="28"/>
        <end position="338"/>
    </location>
</feature>
<dbReference type="AlphaFoldDB" id="A0A952FHT5"/>
<dbReference type="Gene3D" id="3.40.800.20">
    <property type="entry name" value="Histone deacetylase domain"/>
    <property type="match status" value="1"/>
</dbReference>
<sequence>MKVFWNDIQRSHAPQFFLQRGQLRRNFEVPARAEALLAAVREMKLEVIEPLAIDRAALQSVHAPDYLDFFEQAWAEWSALPDHGPELVANIHPSPEMLAQGAKPSGSIVGKLGWYTADTSCPIGPQTWTASAAAASCAVAAADEAAAGRAAYALARPPGHHTYAARAGGHCYLNNAALAAQRLRDRGAGRVAVIDIDAHHGNGTQGIFWDRADVFVASVHGDPNRYYPWYVGHAGEAGGGAGEGANLNLPLALGTGDEGWIAAVDQAVTAVERAGVDAVVVSLGFDASKDEPLAALQVTEDGFARAGEAIRGLGKPAAIIQEGGYAVDVLGRLLTRFFDGYSG</sequence>
<protein>
    <submittedName>
        <fullName evidence="7">Histone deacetylase family protein</fullName>
    </submittedName>
</protein>
<evidence type="ECO:0000256" key="1">
    <source>
        <dbReference type="ARBA" id="ARBA00001947"/>
    </source>
</evidence>
<dbReference type="Pfam" id="PF00850">
    <property type="entry name" value="Hist_deacetyl"/>
    <property type="match status" value="1"/>
</dbReference>
<dbReference type="PRINTS" id="PR01270">
    <property type="entry name" value="HDASUPER"/>
</dbReference>
<dbReference type="InterPro" id="IPR037138">
    <property type="entry name" value="His_deacetylse_dom_sf"/>
</dbReference>
<evidence type="ECO:0000256" key="3">
    <source>
        <dbReference type="ARBA" id="ARBA00022723"/>
    </source>
</evidence>
<name>A0A952FHT5_9PROT</name>
<dbReference type="EMBL" id="JAEKLZ010000124">
    <property type="protein sequence ID" value="MBW8724631.1"/>
    <property type="molecule type" value="Genomic_DNA"/>
</dbReference>
<dbReference type="SUPFAM" id="SSF52768">
    <property type="entry name" value="Arginase/deacetylase"/>
    <property type="match status" value="1"/>
</dbReference>
<evidence type="ECO:0000256" key="5">
    <source>
        <dbReference type="ARBA" id="ARBA00022833"/>
    </source>
</evidence>
<evidence type="ECO:0000259" key="6">
    <source>
        <dbReference type="Pfam" id="PF00850"/>
    </source>
</evidence>
<evidence type="ECO:0000313" key="7">
    <source>
        <dbReference type="EMBL" id="MBW8724631.1"/>
    </source>
</evidence>
<dbReference type="Proteomes" id="UP000700706">
    <property type="component" value="Unassembled WGS sequence"/>
</dbReference>
<dbReference type="InterPro" id="IPR023801">
    <property type="entry name" value="His_deacetylse_dom"/>
</dbReference>
<evidence type="ECO:0000256" key="2">
    <source>
        <dbReference type="ARBA" id="ARBA00005947"/>
    </source>
</evidence>
<dbReference type="InterPro" id="IPR000286">
    <property type="entry name" value="HDACs"/>
</dbReference>
<dbReference type="CDD" id="cd10001">
    <property type="entry name" value="HDAC_classII_APAH"/>
    <property type="match status" value="1"/>
</dbReference>
<accession>A0A952FHT5</accession>
<organism evidence="7 8">
    <name type="scientific">Inquilinus limosus</name>
    <dbReference type="NCBI Taxonomy" id="171674"/>
    <lineage>
        <taxon>Bacteria</taxon>
        <taxon>Pseudomonadati</taxon>
        <taxon>Pseudomonadota</taxon>
        <taxon>Alphaproteobacteria</taxon>
        <taxon>Rhodospirillales</taxon>
        <taxon>Rhodospirillaceae</taxon>
        <taxon>Inquilinus</taxon>
    </lineage>
</organism>
<dbReference type="GO" id="GO:0040029">
    <property type="term" value="P:epigenetic regulation of gene expression"/>
    <property type="evidence" value="ECO:0007669"/>
    <property type="project" value="TreeGrafter"/>
</dbReference>
<keyword evidence="5" id="KW-0862">Zinc</keyword>
<keyword evidence="3" id="KW-0479">Metal-binding</keyword>
<keyword evidence="4" id="KW-0378">Hydrolase</keyword>
<comment type="similarity">
    <text evidence="2">Belongs to the histone deacetylase family.</text>
</comment>